<organism evidence="2 3">
    <name type="scientific">Dyella japonica A8</name>
    <dbReference type="NCBI Taxonomy" id="1217721"/>
    <lineage>
        <taxon>Bacteria</taxon>
        <taxon>Pseudomonadati</taxon>
        <taxon>Pseudomonadota</taxon>
        <taxon>Gammaproteobacteria</taxon>
        <taxon>Lysobacterales</taxon>
        <taxon>Rhodanobacteraceae</taxon>
        <taxon>Dyella</taxon>
    </lineage>
</organism>
<dbReference type="GO" id="GO:0051920">
    <property type="term" value="F:peroxiredoxin activity"/>
    <property type="evidence" value="ECO:0007669"/>
    <property type="project" value="InterPro"/>
</dbReference>
<dbReference type="Proteomes" id="UP000027987">
    <property type="component" value="Chromosome"/>
</dbReference>
<sequence length="159" mass="17892">MTQRIDYLQQSPDLLKKLVAFSTAANQASIEKSICHLVEIRASQINGCSFCLDMHIKQAVIDGERPLRLFHLPAWRESTLFSHRERAALAWTEALTHLSSDGVPDSVYDRVRDQFSEQELIDLTYVVMGINAWNRINIAFRCVPGALDTAYGLNKSGLA</sequence>
<evidence type="ECO:0000259" key="1">
    <source>
        <dbReference type="Pfam" id="PF02627"/>
    </source>
</evidence>
<gene>
    <name evidence="2" type="ORF">HY57_13375</name>
</gene>
<evidence type="ECO:0000313" key="3">
    <source>
        <dbReference type="Proteomes" id="UP000027987"/>
    </source>
</evidence>
<dbReference type="RefSeq" id="WP_019467574.1">
    <property type="nucleotide sequence ID" value="NZ_ALOY01000184.1"/>
</dbReference>
<dbReference type="AlphaFoldDB" id="A0A075K7R4"/>
<dbReference type="PATRIC" id="fig|1217721.7.peg.2757"/>
<dbReference type="OrthoDB" id="9801997at2"/>
<keyword evidence="2" id="KW-0560">Oxidoreductase</keyword>
<name>A0A075K7R4_9GAMM</name>
<dbReference type="InterPro" id="IPR003779">
    <property type="entry name" value="CMD-like"/>
</dbReference>
<keyword evidence="3" id="KW-1185">Reference proteome</keyword>
<protein>
    <submittedName>
        <fullName evidence="2">Alkylhydroperoxidase</fullName>
    </submittedName>
</protein>
<accession>A0A075K7R4</accession>
<reference evidence="2 3" key="1">
    <citation type="submission" date="2014-07" db="EMBL/GenBank/DDBJ databases">
        <title>Complete Genome Sequence of Dyella japonica Strain A8 Isolated from Malaysian Tropical Soil.</title>
        <authorList>
            <person name="Hui R.K.H."/>
            <person name="Chen J.-W."/>
            <person name="Chan K.-G."/>
            <person name="Leung F.C.C."/>
        </authorList>
    </citation>
    <scope>NUCLEOTIDE SEQUENCE [LARGE SCALE GENOMIC DNA]</scope>
    <source>
        <strain evidence="2 3">A8</strain>
    </source>
</reference>
<dbReference type="NCBIfam" id="TIGR00778">
    <property type="entry name" value="ahpD_dom"/>
    <property type="match status" value="1"/>
</dbReference>
<dbReference type="Gene3D" id="1.20.1290.10">
    <property type="entry name" value="AhpD-like"/>
    <property type="match status" value="1"/>
</dbReference>
<feature type="domain" description="Carboxymuconolactone decarboxylase-like" evidence="1">
    <location>
        <begin position="12"/>
        <end position="94"/>
    </location>
</feature>
<keyword evidence="2" id="KW-0575">Peroxidase</keyword>
<dbReference type="PANTHER" id="PTHR34846:SF10">
    <property type="entry name" value="CYTOPLASMIC PROTEIN"/>
    <property type="match status" value="1"/>
</dbReference>
<dbReference type="EMBL" id="CP008884">
    <property type="protein sequence ID" value="AIF48178.1"/>
    <property type="molecule type" value="Genomic_DNA"/>
</dbReference>
<dbReference type="PANTHER" id="PTHR34846">
    <property type="entry name" value="4-CARBOXYMUCONOLACTONE DECARBOXYLASE FAMILY PROTEIN (AFU_ORTHOLOGUE AFUA_6G11590)"/>
    <property type="match status" value="1"/>
</dbReference>
<dbReference type="SUPFAM" id="SSF69118">
    <property type="entry name" value="AhpD-like"/>
    <property type="match status" value="1"/>
</dbReference>
<dbReference type="Pfam" id="PF02627">
    <property type="entry name" value="CMD"/>
    <property type="match status" value="1"/>
</dbReference>
<dbReference type="InterPro" id="IPR004675">
    <property type="entry name" value="AhpD_core"/>
</dbReference>
<evidence type="ECO:0000313" key="2">
    <source>
        <dbReference type="EMBL" id="AIF48178.1"/>
    </source>
</evidence>
<proteinExistence type="predicted"/>
<dbReference type="InterPro" id="IPR029032">
    <property type="entry name" value="AhpD-like"/>
</dbReference>
<dbReference type="STRING" id="1217721.HY57_13375"/>
<dbReference type="KEGG" id="dja:HY57_13375"/>
<dbReference type="HOGENOM" id="CLU_082760_6_2_6"/>